<dbReference type="Ensembl" id="ENSPSIT00000015657.1">
    <property type="protein sequence ID" value="ENSPSIP00000015583.1"/>
    <property type="gene ID" value="ENSPSIG00000013930.1"/>
</dbReference>
<reference evidence="2" key="3">
    <citation type="submission" date="2025-08" db="UniProtKB">
        <authorList>
            <consortium name="Ensembl"/>
        </authorList>
    </citation>
    <scope>IDENTIFICATION</scope>
</reference>
<protein>
    <recommendedName>
        <fullName evidence="4">Rho GTPase-activating protein 7</fullName>
    </recommendedName>
</protein>
<keyword evidence="3" id="KW-1185">Reference proteome</keyword>
<feature type="compositionally biased region" description="Acidic residues" evidence="1">
    <location>
        <begin position="171"/>
        <end position="187"/>
    </location>
</feature>
<dbReference type="GeneTree" id="ENSGT00950000183061"/>
<organism evidence="2 3">
    <name type="scientific">Pelodiscus sinensis</name>
    <name type="common">Chinese softshell turtle</name>
    <name type="synonym">Trionyx sinensis</name>
    <dbReference type="NCBI Taxonomy" id="13735"/>
    <lineage>
        <taxon>Eukaryota</taxon>
        <taxon>Metazoa</taxon>
        <taxon>Chordata</taxon>
        <taxon>Craniata</taxon>
        <taxon>Vertebrata</taxon>
        <taxon>Euteleostomi</taxon>
        <taxon>Archelosauria</taxon>
        <taxon>Testudinata</taxon>
        <taxon>Testudines</taxon>
        <taxon>Cryptodira</taxon>
        <taxon>Trionychia</taxon>
        <taxon>Trionychidae</taxon>
        <taxon>Pelodiscus</taxon>
    </lineage>
</organism>
<dbReference type="AlphaFoldDB" id="K7G5M2"/>
<evidence type="ECO:0000313" key="3">
    <source>
        <dbReference type="Proteomes" id="UP000007267"/>
    </source>
</evidence>
<evidence type="ECO:0000256" key="1">
    <source>
        <dbReference type="SAM" id="MobiDB-lite"/>
    </source>
</evidence>
<accession>K7G5M2</accession>
<reference evidence="3" key="2">
    <citation type="journal article" date="2013" name="Nat. Genet.">
        <title>The draft genomes of soft-shell turtle and green sea turtle yield insights into the development and evolution of the turtle-specific body plan.</title>
        <authorList>
            <person name="Wang Z."/>
            <person name="Pascual-Anaya J."/>
            <person name="Zadissa A."/>
            <person name="Li W."/>
            <person name="Niimura Y."/>
            <person name="Huang Z."/>
            <person name="Li C."/>
            <person name="White S."/>
            <person name="Xiong Z."/>
            <person name="Fang D."/>
            <person name="Wang B."/>
            <person name="Ming Y."/>
            <person name="Chen Y."/>
            <person name="Zheng Y."/>
            <person name="Kuraku S."/>
            <person name="Pignatelli M."/>
            <person name="Herrero J."/>
            <person name="Beal K."/>
            <person name="Nozawa M."/>
            <person name="Li Q."/>
            <person name="Wang J."/>
            <person name="Zhang H."/>
            <person name="Yu L."/>
            <person name="Shigenobu S."/>
            <person name="Wang J."/>
            <person name="Liu J."/>
            <person name="Flicek P."/>
            <person name="Searle S."/>
            <person name="Wang J."/>
            <person name="Kuratani S."/>
            <person name="Yin Y."/>
            <person name="Aken B."/>
            <person name="Zhang G."/>
            <person name="Irie N."/>
        </authorList>
    </citation>
    <scope>NUCLEOTIDE SEQUENCE [LARGE SCALE GENOMIC DNA]</scope>
    <source>
        <strain evidence="3">Daiwa-1</strain>
    </source>
</reference>
<evidence type="ECO:0008006" key="4">
    <source>
        <dbReference type="Google" id="ProtNLM"/>
    </source>
</evidence>
<feature type="region of interest" description="Disordered" evidence="1">
    <location>
        <begin position="437"/>
        <end position="457"/>
    </location>
</feature>
<evidence type="ECO:0000313" key="2">
    <source>
        <dbReference type="Ensembl" id="ENSPSIP00000015583.1"/>
    </source>
</evidence>
<dbReference type="EMBL" id="AGCU01021794">
    <property type="status" value="NOT_ANNOTATED_CDS"/>
    <property type="molecule type" value="Genomic_DNA"/>
</dbReference>
<name>K7G5M2_PELSI</name>
<dbReference type="EMBL" id="AGCU01021793">
    <property type="status" value="NOT_ANNOTATED_CDS"/>
    <property type="molecule type" value="Genomic_DNA"/>
</dbReference>
<reference evidence="3" key="1">
    <citation type="submission" date="2011-10" db="EMBL/GenBank/DDBJ databases">
        <authorList>
            <consortium name="Soft-shell Turtle Genome Consortium"/>
        </authorList>
    </citation>
    <scope>NUCLEOTIDE SEQUENCE [LARGE SCALE GENOMIC DNA]</scope>
    <source>
        <strain evidence="3">Daiwa-1</strain>
    </source>
</reference>
<proteinExistence type="predicted"/>
<dbReference type="Proteomes" id="UP000007267">
    <property type="component" value="Unassembled WGS sequence"/>
</dbReference>
<dbReference type="eggNOG" id="ENOG502S0X0">
    <property type="taxonomic scope" value="Eukaryota"/>
</dbReference>
<feature type="region of interest" description="Disordered" evidence="1">
    <location>
        <begin position="170"/>
        <end position="189"/>
    </location>
</feature>
<dbReference type="STRING" id="13735.ENSPSIP00000015583"/>
<dbReference type="HOGENOM" id="CLU_045266_0_0_1"/>
<reference evidence="2" key="4">
    <citation type="submission" date="2025-09" db="UniProtKB">
        <authorList>
            <consortium name="Ensembl"/>
        </authorList>
    </citation>
    <scope>IDENTIFICATION</scope>
</reference>
<dbReference type="EMBL" id="AGCU01021792">
    <property type="status" value="NOT_ANNOTATED_CDS"/>
    <property type="molecule type" value="Genomic_DNA"/>
</dbReference>
<dbReference type="EMBL" id="AGCU01021795">
    <property type="status" value="NOT_ANNOTATED_CDS"/>
    <property type="molecule type" value="Genomic_DNA"/>
</dbReference>
<dbReference type="OMA" id="EYNTACH"/>
<sequence>MSLAIRKRSWEEHVTQWMGLLPSNSVEYNTACHHGLVADNFQASMEKDEVLNVDQKEKRVSLPDCCHGGELIGFPAKLLSNISKEVDENDNHEEEEHFLSLEASTETLVHISDDDDDVVLNFSLDKVNHHLTTIGRKLTDEESSLGGAGSLTKMVAIIKTNRESNISETIGDMDEPEYDTVPDEEKEEKDICGSIRKSLELYNDKSLNEVIDAPRENLSSSLNVKEIMPEKQLLHTAVIARQRRKSDAPKDGHEKANYNVAQGEFSPGLYTGSGRQPFSMADSSNYLIQSSPSSHIMSMENGLDESGFTEPQAVPQNKCPTNITPVEGMQCLYLKDNLYTQEFTDMQVKLRKRKEMREDRDRSRLDSMVLLIMKLDQLDQDIENALSTGSSPSSTPTYKRRHIPDLESASESGADVASISHSKTQLSPVIRASDLISPCPMAGSGAKPKAGVSLEQC</sequence>